<sequence length="72" mass="8433">MAPHIINYKIYQCWFLLWEGRSQYLDSVVTTSGFIGEGIPYLLPVIVKYTSAYMKNKLKLRNFKEPFILGVE</sequence>
<organism evidence="1 2">
    <name type="scientific">Paramecium primaurelia</name>
    <dbReference type="NCBI Taxonomy" id="5886"/>
    <lineage>
        <taxon>Eukaryota</taxon>
        <taxon>Sar</taxon>
        <taxon>Alveolata</taxon>
        <taxon>Ciliophora</taxon>
        <taxon>Intramacronucleata</taxon>
        <taxon>Oligohymenophorea</taxon>
        <taxon>Peniculida</taxon>
        <taxon>Parameciidae</taxon>
        <taxon>Paramecium</taxon>
    </lineage>
</organism>
<protein>
    <submittedName>
        <fullName evidence="1">Uncharacterized protein</fullName>
    </submittedName>
</protein>
<accession>A0A8S1L1V0</accession>
<proteinExistence type="predicted"/>
<gene>
    <name evidence="1" type="ORF">PPRIM_AZ9-3.1.T0270343</name>
</gene>
<keyword evidence="2" id="KW-1185">Reference proteome</keyword>
<dbReference type="AlphaFoldDB" id="A0A8S1L1V0"/>
<evidence type="ECO:0000313" key="2">
    <source>
        <dbReference type="Proteomes" id="UP000688137"/>
    </source>
</evidence>
<dbReference type="EMBL" id="CAJJDM010000026">
    <property type="protein sequence ID" value="CAD8058676.1"/>
    <property type="molecule type" value="Genomic_DNA"/>
</dbReference>
<comment type="caution">
    <text evidence="1">The sequence shown here is derived from an EMBL/GenBank/DDBJ whole genome shotgun (WGS) entry which is preliminary data.</text>
</comment>
<dbReference type="Proteomes" id="UP000688137">
    <property type="component" value="Unassembled WGS sequence"/>
</dbReference>
<reference evidence="1" key="1">
    <citation type="submission" date="2021-01" db="EMBL/GenBank/DDBJ databases">
        <authorList>
            <consortium name="Genoscope - CEA"/>
            <person name="William W."/>
        </authorList>
    </citation>
    <scope>NUCLEOTIDE SEQUENCE</scope>
</reference>
<evidence type="ECO:0000313" key="1">
    <source>
        <dbReference type="EMBL" id="CAD8058676.1"/>
    </source>
</evidence>
<name>A0A8S1L1V0_PARPR</name>